<feature type="non-terminal residue" evidence="2">
    <location>
        <position position="166"/>
    </location>
</feature>
<keyword evidence="3" id="KW-1185">Reference proteome</keyword>
<dbReference type="GO" id="GO:0004866">
    <property type="term" value="F:endopeptidase inhibitor activity"/>
    <property type="evidence" value="ECO:0007669"/>
    <property type="project" value="InterPro"/>
</dbReference>
<sequence length="166" mass="18691">MYCANLSIPQSVPSGTYSLFLVGQIGNVTIRETKDIRIVSIAKTWVQTDKFLYLPGQLVHFRILTVLGPQFQVSYEEIPDVYITSPSGRRIAQWLDINNSHGIVHLNFTLADEPEEGLYQIHVESSTSQARQTFKVEPFVLPRFTVTITPPAYILASDTQANFTIC</sequence>
<dbReference type="Gene3D" id="2.60.40.1930">
    <property type="match status" value="1"/>
</dbReference>
<dbReference type="PANTHER" id="PTHR11412:SF171">
    <property type="entry name" value="PREGNANCY ZONE PROTEIN-LIKE PROTEIN"/>
    <property type="match status" value="1"/>
</dbReference>
<protein>
    <recommendedName>
        <fullName evidence="1">Macroglobulin domain-containing protein</fullName>
    </recommendedName>
</protein>
<accession>A0AAV2RT96</accession>
<dbReference type="InterPro" id="IPR002890">
    <property type="entry name" value="MG2"/>
</dbReference>
<evidence type="ECO:0000259" key="1">
    <source>
        <dbReference type="Pfam" id="PF01835"/>
    </source>
</evidence>
<proteinExistence type="predicted"/>
<dbReference type="Proteomes" id="UP001497623">
    <property type="component" value="Unassembled WGS sequence"/>
</dbReference>
<comment type="caution">
    <text evidence="2">The sequence shown here is derived from an EMBL/GenBank/DDBJ whole genome shotgun (WGS) entry which is preliminary data.</text>
</comment>
<feature type="domain" description="Macroglobulin" evidence="1">
    <location>
        <begin position="44"/>
        <end position="136"/>
    </location>
</feature>
<dbReference type="InterPro" id="IPR050473">
    <property type="entry name" value="A2M/Complement_sys"/>
</dbReference>
<dbReference type="Pfam" id="PF01835">
    <property type="entry name" value="MG2"/>
    <property type="match status" value="1"/>
</dbReference>
<evidence type="ECO:0000313" key="2">
    <source>
        <dbReference type="EMBL" id="CAL4137298.1"/>
    </source>
</evidence>
<organism evidence="2 3">
    <name type="scientific">Meganyctiphanes norvegica</name>
    <name type="common">Northern krill</name>
    <name type="synonym">Thysanopoda norvegica</name>
    <dbReference type="NCBI Taxonomy" id="48144"/>
    <lineage>
        <taxon>Eukaryota</taxon>
        <taxon>Metazoa</taxon>
        <taxon>Ecdysozoa</taxon>
        <taxon>Arthropoda</taxon>
        <taxon>Crustacea</taxon>
        <taxon>Multicrustacea</taxon>
        <taxon>Malacostraca</taxon>
        <taxon>Eumalacostraca</taxon>
        <taxon>Eucarida</taxon>
        <taxon>Euphausiacea</taxon>
        <taxon>Euphausiidae</taxon>
        <taxon>Meganyctiphanes</taxon>
    </lineage>
</organism>
<dbReference type="EMBL" id="CAXKWB010030296">
    <property type="protein sequence ID" value="CAL4137298.1"/>
    <property type="molecule type" value="Genomic_DNA"/>
</dbReference>
<dbReference type="PANTHER" id="PTHR11412">
    <property type="entry name" value="MACROGLOBULIN / COMPLEMENT"/>
    <property type="match status" value="1"/>
</dbReference>
<name>A0AAV2RT96_MEGNR</name>
<evidence type="ECO:0000313" key="3">
    <source>
        <dbReference type="Proteomes" id="UP001497623"/>
    </source>
</evidence>
<reference evidence="2 3" key="1">
    <citation type="submission" date="2024-05" db="EMBL/GenBank/DDBJ databases">
        <authorList>
            <person name="Wallberg A."/>
        </authorList>
    </citation>
    <scope>NUCLEOTIDE SEQUENCE [LARGE SCALE GENOMIC DNA]</scope>
</reference>
<dbReference type="AlphaFoldDB" id="A0AAV2RT96"/>
<gene>
    <name evidence="2" type="ORF">MNOR_LOCUS28035</name>
</gene>